<evidence type="ECO:0000313" key="2">
    <source>
        <dbReference type="Proteomes" id="UP001596364"/>
    </source>
</evidence>
<dbReference type="RefSeq" id="WP_131259837.1">
    <property type="nucleotide sequence ID" value="NZ_JBHSUS010000001.1"/>
</dbReference>
<dbReference type="PANTHER" id="PTHR12526:SF630">
    <property type="entry name" value="GLYCOSYLTRANSFERASE"/>
    <property type="match status" value="1"/>
</dbReference>
<dbReference type="Gene3D" id="3.40.50.2000">
    <property type="entry name" value="Glycogen Phosphorylase B"/>
    <property type="match status" value="2"/>
</dbReference>
<comment type="caution">
    <text evidence="1">The sequence shown here is derived from an EMBL/GenBank/DDBJ whole genome shotgun (WGS) entry which is preliminary data.</text>
</comment>
<proteinExistence type="predicted"/>
<dbReference type="CDD" id="cd03801">
    <property type="entry name" value="GT4_PimA-like"/>
    <property type="match status" value="1"/>
</dbReference>
<organism evidence="1 2">
    <name type="scientific">Pseudobowmanella zhangzhouensis</name>
    <dbReference type="NCBI Taxonomy" id="1537679"/>
    <lineage>
        <taxon>Bacteria</taxon>
        <taxon>Pseudomonadati</taxon>
        <taxon>Pseudomonadota</taxon>
        <taxon>Gammaproteobacteria</taxon>
        <taxon>Alteromonadales</taxon>
        <taxon>Alteromonadaceae</taxon>
    </lineage>
</organism>
<reference evidence="2" key="1">
    <citation type="journal article" date="2019" name="Int. J. Syst. Evol. Microbiol.">
        <title>The Global Catalogue of Microorganisms (GCM) 10K type strain sequencing project: providing services to taxonomists for standard genome sequencing and annotation.</title>
        <authorList>
            <consortium name="The Broad Institute Genomics Platform"/>
            <consortium name="The Broad Institute Genome Sequencing Center for Infectious Disease"/>
            <person name="Wu L."/>
            <person name="Ma J."/>
        </authorList>
    </citation>
    <scope>NUCLEOTIDE SEQUENCE [LARGE SCALE GENOMIC DNA]</scope>
    <source>
        <strain evidence="2">CGMCC 1.16031</strain>
    </source>
</reference>
<sequence length="392" mass="43810">MKLLVVCEFRFMRTPDGKTWTTSAFAHGFWERYLVVFDEVLVVARVNQAERKDPQWVRADGEKVTISALPYYVGLAGLLGNLFKLRGIARRHSQHADAILFRVPSQTAMLTIPCHGFGSKGYALEVVGDPADVFAAGITNRWLDKVLGWASASMLRYMVKRAHSVSYVTQAYLQAKYPARMSCTVGHYSSIELPDNWFAPFPRKYLKPATRILFIGSFGQLYKGQDVLIRAIAQLKNQGVTLNLTMLGDGVYLQPMRQLAADLGIEKQVMFVGEVKAANVREYLNAAEVFVMPSRTEGLPRALIEAMATALPAIGTFAGGIPELLPPERLYPAEDIDMLAQKLVELCTDLHALNADSARNLQAAADYRKDTLVQRRTRFYQSVAENSRKLEK</sequence>
<dbReference type="PANTHER" id="PTHR12526">
    <property type="entry name" value="GLYCOSYLTRANSFERASE"/>
    <property type="match status" value="1"/>
</dbReference>
<dbReference type="Proteomes" id="UP001596364">
    <property type="component" value="Unassembled WGS sequence"/>
</dbReference>
<dbReference type="EMBL" id="JBHSUS010000001">
    <property type="protein sequence ID" value="MFC6438824.1"/>
    <property type="molecule type" value="Genomic_DNA"/>
</dbReference>
<dbReference type="Pfam" id="PF13692">
    <property type="entry name" value="Glyco_trans_1_4"/>
    <property type="match status" value="1"/>
</dbReference>
<dbReference type="SUPFAM" id="SSF53756">
    <property type="entry name" value="UDP-Glycosyltransferase/glycogen phosphorylase"/>
    <property type="match status" value="1"/>
</dbReference>
<keyword evidence="2" id="KW-1185">Reference proteome</keyword>
<name>A0ABW1XGF8_9ALTE</name>
<evidence type="ECO:0000313" key="1">
    <source>
        <dbReference type="EMBL" id="MFC6438824.1"/>
    </source>
</evidence>
<gene>
    <name evidence="1" type="ORF">ACFP85_01460</name>
</gene>
<protein>
    <submittedName>
        <fullName evidence="1">Glycosyltransferase</fullName>
    </submittedName>
</protein>
<accession>A0ABW1XGF8</accession>